<organism evidence="1 2">
    <name type="scientific">Mytilus coruscus</name>
    <name type="common">Sea mussel</name>
    <dbReference type="NCBI Taxonomy" id="42192"/>
    <lineage>
        <taxon>Eukaryota</taxon>
        <taxon>Metazoa</taxon>
        <taxon>Spiralia</taxon>
        <taxon>Lophotrochozoa</taxon>
        <taxon>Mollusca</taxon>
        <taxon>Bivalvia</taxon>
        <taxon>Autobranchia</taxon>
        <taxon>Pteriomorphia</taxon>
        <taxon>Mytilida</taxon>
        <taxon>Mytiloidea</taxon>
        <taxon>Mytilidae</taxon>
        <taxon>Mytilinae</taxon>
        <taxon>Mytilus</taxon>
    </lineage>
</organism>
<dbReference type="EMBL" id="CACVKT020005989">
    <property type="protein sequence ID" value="CAC5399264.1"/>
    <property type="molecule type" value="Genomic_DNA"/>
</dbReference>
<protein>
    <submittedName>
        <fullName evidence="1">Uncharacterized protein</fullName>
    </submittedName>
</protein>
<evidence type="ECO:0000313" key="2">
    <source>
        <dbReference type="Proteomes" id="UP000507470"/>
    </source>
</evidence>
<proteinExistence type="predicted"/>
<dbReference type="Proteomes" id="UP000507470">
    <property type="component" value="Unassembled WGS sequence"/>
</dbReference>
<dbReference type="AlphaFoldDB" id="A0A6J8CWA0"/>
<reference evidence="1 2" key="1">
    <citation type="submission" date="2020-06" db="EMBL/GenBank/DDBJ databases">
        <authorList>
            <person name="Li R."/>
            <person name="Bekaert M."/>
        </authorList>
    </citation>
    <scope>NUCLEOTIDE SEQUENCE [LARGE SCALE GENOMIC DNA]</scope>
    <source>
        <strain evidence="2">wild</strain>
    </source>
</reference>
<keyword evidence="2" id="KW-1185">Reference proteome</keyword>
<sequence length="364" mass="43782">MQSYMDRTFREIVRCIDVKEYFDLCRCSRNKEFNTVLQKHMTELPLKRITRLMNKSGTSFLQRMFVMKEEDIKQSSFLVYERYGIKIHEDQMQIYIGIFFRKIEICDHVVPYIRSLRCYRNKQFKTAFQSYVYKMSPTRITELVKNASSSFVQILHVMVEEGKHINPPVYTRYGIKIPYNVIHVFMERVLDDLSKSDDVEEYLKCNINITTKIFQNEFQAFIRQLDRSKIEYLIKNSSDDFIDHLCVIPIDKTKDNFNCEYERYGVIISEDCIQLYVARWFNGLTKSGDIEFHLRYNRNKQTQLFKRSLRTYMEQLPEDEIERLIHTTSSEFLHKWFVTTSEDINENSIKEYEQYGTILQGKNL</sequence>
<dbReference type="OrthoDB" id="10493161at2759"/>
<evidence type="ECO:0000313" key="1">
    <source>
        <dbReference type="EMBL" id="CAC5399264.1"/>
    </source>
</evidence>
<accession>A0A6J8CWA0</accession>
<name>A0A6J8CWA0_MYTCO</name>
<gene>
    <name evidence="1" type="ORF">MCOR_33539</name>
</gene>